<evidence type="ECO:0000313" key="4">
    <source>
        <dbReference type="Proteomes" id="UP000175669"/>
    </source>
</evidence>
<dbReference type="OrthoDB" id="9775513at2"/>
<protein>
    <submittedName>
        <fullName evidence="3">Uncharacterized protein</fullName>
    </submittedName>
</protein>
<dbReference type="AlphaFoldDB" id="A0A1E8CI02"/>
<evidence type="ECO:0000313" key="3">
    <source>
        <dbReference type="EMBL" id="OFE12053.1"/>
    </source>
</evidence>
<keyword evidence="1" id="KW-0175">Coiled coil</keyword>
<name>A0A1E8CI02_9GAMM</name>
<feature type="transmembrane region" description="Helical" evidence="2">
    <location>
        <begin position="28"/>
        <end position="48"/>
    </location>
</feature>
<dbReference type="PANTHER" id="PTHR30386">
    <property type="entry name" value="MEMBRANE FUSION SUBUNIT OF EMRAB-TOLC MULTIDRUG EFFLUX PUMP"/>
    <property type="match status" value="1"/>
</dbReference>
<proteinExistence type="predicted"/>
<dbReference type="Gene3D" id="2.40.50.100">
    <property type="match status" value="2"/>
</dbReference>
<evidence type="ECO:0000256" key="2">
    <source>
        <dbReference type="SAM" id="Phobius"/>
    </source>
</evidence>
<dbReference type="InterPro" id="IPR011053">
    <property type="entry name" value="Single_hybrid_motif"/>
</dbReference>
<dbReference type="EMBL" id="MASR01000001">
    <property type="protein sequence ID" value="OFE12053.1"/>
    <property type="molecule type" value="Genomic_DNA"/>
</dbReference>
<dbReference type="Proteomes" id="UP000175669">
    <property type="component" value="Unassembled WGS sequence"/>
</dbReference>
<dbReference type="PRINTS" id="PR01490">
    <property type="entry name" value="RTXTOXIND"/>
</dbReference>
<keyword evidence="2" id="KW-1133">Transmembrane helix</keyword>
<dbReference type="STRING" id="1524254.PHACT_01985"/>
<keyword evidence="2" id="KW-0472">Membrane</keyword>
<dbReference type="SUPFAM" id="SSF51230">
    <property type="entry name" value="Single hybrid motif"/>
    <property type="match status" value="1"/>
</dbReference>
<dbReference type="PANTHER" id="PTHR30386:SF28">
    <property type="entry name" value="EXPORTED PROTEIN"/>
    <property type="match status" value="1"/>
</dbReference>
<evidence type="ECO:0000256" key="1">
    <source>
        <dbReference type="SAM" id="Coils"/>
    </source>
</evidence>
<gene>
    <name evidence="3" type="ORF">PHACT_01985</name>
</gene>
<keyword evidence="2" id="KW-0812">Transmembrane</keyword>
<feature type="coiled-coil region" evidence="1">
    <location>
        <begin position="117"/>
        <end position="162"/>
    </location>
</feature>
<reference evidence="4" key="1">
    <citation type="submission" date="2016-07" db="EMBL/GenBank/DDBJ databases">
        <authorList>
            <person name="Florea S."/>
            <person name="Webb J.S."/>
            <person name="Jaromczyk J."/>
            <person name="Schardl C.L."/>
        </authorList>
    </citation>
    <scope>NUCLEOTIDE SEQUENCE [LARGE SCALE GENOMIC DNA]</scope>
    <source>
        <strain evidence="4">KCTC 42131</strain>
    </source>
</reference>
<dbReference type="InterPro" id="IPR050739">
    <property type="entry name" value="MFP"/>
</dbReference>
<comment type="caution">
    <text evidence="3">The sequence shown here is derived from an EMBL/GenBank/DDBJ whole genome shotgun (WGS) entry which is preliminary data.</text>
</comment>
<sequence>MNEKLFRTEILYAQQGAQFGEAIFYQPLTVRLMVSFLLLVFVGFLAFICTAEIKQTQQVRGVLTANGGEVKVYGGKSGIVTDVAVKDGDIVSAGDILATLAGTHHDQYGQRMPDQALQQTETQLNQLKHRKVVLTERFDAQLQKIRIQLLGMQNTLNLLKEEQGIRQLRVQLSEQDFQASDKLHRASTISERTFRQSASTLYQLQQQVKAGDLAIEQHRQAMAEAEQQLLIIPLLAQEEHLVLDNAISKLRARQHELHFQRSFTITATRDGIVSNFVLREGDVVDPGEPLVTLLDPDTKLEALLYLPSRALANVGKETPVMISYDAYPYQTYGSFSAQITSVADSVMDPREFLFPVDVREPVYLVKAHIADQGPSSESTQRFRPGLQFSADIVTGEQTVWEKLTSPLRGVTRRL</sequence>
<accession>A0A1E8CI02</accession>
<organism evidence="3 4">
    <name type="scientific">Pseudohongiella acticola</name>
    <dbReference type="NCBI Taxonomy" id="1524254"/>
    <lineage>
        <taxon>Bacteria</taxon>
        <taxon>Pseudomonadati</taxon>
        <taxon>Pseudomonadota</taxon>
        <taxon>Gammaproteobacteria</taxon>
        <taxon>Pseudomonadales</taxon>
        <taxon>Pseudohongiellaceae</taxon>
        <taxon>Pseudohongiella</taxon>
    </lineage>
</organism>
<keyword evidence="4" id="KW-1185">Reference proteome</keyword>
<dbReference type="RefSeq" id="WP_070115677.1">
    <property type="nucleotide sequence ID" value="NZ_MASR01000001.1"/>
</dbReference>